<dbReference type="InterPro" id="IPR029060">
    <property type="entry name" value="PIN-like_dom_sf"/>
</dbReference>
<evidence type="ECO:0000313" key="3">
    <source>
        <dbReference type="Proteomes" id="UP000318093"/>
    </source>
</evidence>
<sequence length="83" mass="9078">MPFRLIDSSVWIAYLRPKPDPRIVEAVRRALAAGEAAIAAPIVIEVLSGIRDSREYVAREADFRAIPRLDTGGEASYIAARIG</sequence>
<dbReference type="Proteomes" id="UP000318093">
    <property type="component" value="Unassembled WGS sequence"/>
</dbReference>
<reference evidence="2 3" key="1">
    <citation type="journal article" date="2019" name="Nat. Microbiol.">
        <title>Mediterranean grassland soil C-N compound turnover is dependent on rainfall and depth, and is mediated by genomically divergent microorganisms.</title>
        <authorList>
            <person name="Diamond S."/>
            <person name="Andeer P.F."/>
            <person name="Li Z."/>
            <person name="Crits-Christoph A."/>
            <person name="Burstein D."/>
            <person name="Anantharaman K."/>
            <person name="Lane K.R."/>
            <person name="Thomas B.C."/>
            <person name="Pan C."/>
            <person name="Northen T.R."/>
            <person name="Banfield J.F."/>
        </authorList>
    </citation>
    <scope>NUCLEOTIDE SEQUENCE [LARGE SCALE GENOMIC DNA]</scope>
    <source>
        <strain evidence="2">NP_6</strain>
    </source>
</reference>
<comment type="caution">
    <text evidence="2">The sequence shown here is derived from an EMBL/GenBank/DDBJ whole genome shotgun (WGS) entry which is preliminary data.</text>
</comment>
<accession>A0A537JBB7</accession>
<dbReference type="AlphaFoldDB" id="A0A537JBB7"/>
<dbReference type="Gene3D" id="3.40.50.1010">
    <property type="entry name" value="5'-nuclease"/>
    <property type="match status" value="1"/>
</dbReference>
<dbReference type="Pfam" id="PF01850">
    <property type="entry name" value="PIN"/>
    <property type="match status" value="1"/>
</dbReference>
<feature type="domain" description="PIN" evidence="1">
    <location>
        <begin position="5"/>
        <end position="64"/>
    </location>
</feature>
<name>A0A537JBB7_9BACT</name>
<evidence type="ECO:0000313" key="2">
    <source>
        <dbReference type="EMBL" id="TMI80376.1"/>
    </source>
</evidence>
<proteinExistence type="predicted"/>
<dbReference type="EMBL" id="VBAN01000264">
    <property type="protein sequence ID" value="TMI80376.1"/>
    <property type="molecule type" value="Genomic_DNA"/>
</dbReference>
<dbReference type="InterPro" id="IPR002716">
    <property type="entry name" value="PIN_dom"/>
</dbReference>
<dbReference type="SUPFAM" id="SSF88723">
    <property type="entry name" value="PIN domain-like"/>
    <property type="match status" value="1"/>
</dbReference>
<gene>
    <name evidence="2" type="ORF">E6H03_08505</name>
</gene>
<protein>
    <submittedName>
        <fullName evidence="2">PIN domain nuclease</fullName>
    </submittedName>
</protein>
<evidence type="ECO:0000259" key="1">
    <source>
        <dbReference type="Pfam" id="PF01850"/>
    </source>
</evidence>
<organism evidence="2 3">
    <name type="scientific">Candidatus Segetimicrobium genomatis</name>
    <dbReference type="NCBI Taxonomy" id="2569760"/>
    <lineage>
        <taxon>Bacteria</taxon>
        <taxon>Bacillati</taxon>
        <taxon>Candidatus Sysuimicrobiota</taxon>
        <taxon>Candidatus Sysuimicrobiia</taxon>
        <taxon>Candidatus Sysuimicrobiales</taxon>
        <taxon>Candidatus Segetimicrobiaceae</taxon>
        <taxon>Candidatus Segetimicrobium</taxon>
    </lineage>
</organism>
<feature type="non-terminal residue" evidence="2">
    <location>
        <position position="83"/>
    </location>
</feature>